<feature type="domain" description="Pesticidal crystal protein" evidence="8">
    <location>
        <begin position="113"/>
        <end position="300"/>
    </location>
</feature>
<name>U5KRW5_BACTU</name>
<keyword evidence="4" id="KW-0843">Virulence</keyword>
<dbReference type="InterPro" id="IPR001178">
    <property type="entry name" value="Pest_cryst_dom_II"/>
</dbReference>
<comment type="similarity">
    <text evidence="1">Belongs to the delta endotoxin family.</text>
</comment>
<evidence type="ECO:0000256" key="3">
    <source>
        <dbReference type="ARBA" id="ARBA00022969"/>
    </source>
</evidence>
<dbReference type="InterPro" id="IPR038979">
    <property type="entry name" value="Pest_crys"/>
</dbReference>
<dbReference type="Pfam" id="PF03944">
    <property type="entry name" value="Endotoxin_C"/>
    <property type="match status" value="1"/>
</dbReference>
<sequence>MNQNYNNHEYEIKDAGIIDDQPRYPLAQAPSAEVQQMSYKGWMDRCTNEESEALFTDITVKDAVTIATSITAAVLGISFPLSAATASIVSVLIPYWWPAAAGTPGSTQAQITWERLMSAVEKLSNQKIQDSKRSDAISRWKGIQALGREYARALCDLKEEPDNAALKTTVRNKFESVEDQLKISMPYFSAEGFEIPMLSMYAQAANMHLLLLKDVVQNGVSWGYRQIDVDRYYSNTDPFLGNPGLLQLSATYTDYCVQWYNTGLRQQYAINSNNWNVFNAFRRNMTIMVLDIVSLWPTYDPKRYSLPTKSQLTRTVYTDLLGFSGHDAYPQIGIERAELELVQRPGLFTWLRELNFNLKSQSLINFVAGIEMDFDYTTVSEGYKEKEGSLGQTRETVVLPSKYSQDDIWKITTSLNLNQIPNANAVKGWIFSFTKSPDQLVSWGPAESDGDKVHSGLACNGPSVDSCDLCIIDSPCRSITPNNSFPCDDKGVYSHRFSYLGAGFTPDVSALSFFSYGWTHVSVDANNLINTGNITQIPAVKGSFSEGTVIRGPGSTGGDLVQLFPSQLLHLRVTIPADPLTGYRIRIRYASKVPAEIAVGFQSSLGEPDATYQVPATYTSGDLTYNTFGYQNTLSIPPHSEEELIYVIVNTVNSIDSEPVIIDKIEFIPIEESVAEFEANQGIEKARKAVNALFTDDAKNALKLNITDYAVDQAANLVNCLSEDFHAQEKMILLDQAKFAKRLSQVRNLLNYGDFESPDWSGENGWKTSPHVHVSSDNPIFKGRYLHMPGANQPQMSDTIYPTYIYQKVDESRLKSYTCYHVRGFVGNSKDLELLVERYGKEVHVEMDVPNDIRYTLPMNECGGFDRCGHSSYQAGTDSHTCTCKDTARMDAECQCKDKSKRIASGVYTNAYAGSDRMYPDGHHAHRSCGCNKKGGYQNGKHAHKSCGCKDPHVFSFHIDTGCVDMEENLGLLFALKIASTNGVANIDNLELIEGQPLTGEALARVKKREHKWKEEMKQKRCQTEEAVQATKTAIDALFTNKQYNRLKFETLFLHILHADELVQRIPYVYHPFLHDAYPDVPGMNYAIFQQLSALVVQARGLYDMRNLVRNGTFSAGIGNWQVTDGVATQPEGNTSVLILREWSDKALQHLRIHEERGYVLRVTARKEGNGDGYIVIHDCDHQQEKLTFTACDYTSMGASTSTQTMMTPPTNCMPCKSTTWKDEMTTSVPMLSGYVTKTAEIFPDTDRIRIEIGETEGIFKIESVELICMEHMEDHMYDMVGNLEE</sequence>
<protein>
    <recommendedName>
        <fullName evidence="5">Crystaline entomocidal protoxin</fullName>
    </recommendedName>
</protein>
<evidence type="ECO:0000256" key="1">
    <source>
        <dbReference type="ARBA" id="ARBA00007819"/>
    </source>
</evidence>
<feature type="domain" description="Cry1Ac-like" evidence="10">
    <location>
        <begin position="1114"/>
        <end position="1190"/>
    </location>
</feature>
<reference evidence="11" key="1">
    <citation type="submission" date="2012-11" db="EMBL/GenBank/DDBJ databases">
        <title>Pesticidal proteins from microbes.</title>
        <authorList>
            <person name="Sampson K.S."/>
        </authorList>
    </citation>
    <scope>NUCLEOTIDE SEQUENCE</scope>
    <source>
        <strain evidence="11">ARP104</strain>
    </source>
</reference>
<dbReference type="GO" id="GO:0001907">
    <property type="term" value="P:symbiont-mediated killing of host cell"/>
    <property type="evidence" value="ECO:0007669"/>
    <property type="project" value="InterPro"/>
</dbReference>
<dbReference type="CDD" id="cd04085">
    <property type="entry name" value="delta_endotoxin_C"/>
    <property type="match status" value="1"/>
</dbReference>
<dbReference type="Pfam" id="PF21463">
    <property type="entry name" value="Cry1Ac_dom-VII"/>
    <property type="match status" value="1"/>
</dbReference>
<keyword evidence="2" id="KW-0800">Toxin</keyword>
<evidence type="ECO:0000259" key="10">
    <source>
        <dbReference type="Pfam" id="PF21463"/>
    </source>
</evidence>
<dbReference type="PANTHER" id="PTHR37003:SF2">
    <property type="entry name" value="PESTICIDAL CRYSTAL PROTEIN N-TERMINAL DOMAIN-CONTAINING PROTEIN"/>
    <property type="match status" value="1"/>
</dbReference>
<evidence type="ECO:0000256" key="2">
    <source>
        <dbReference type="ARBA" id="ARBA00022656"/>
    </source>
</evidence>
<dbReference type="InterPro" id="IPR008979">
    <property type="entry name" value="Galactose-bd-like_sf"/>
</dbReference>
<dbReference type="SUPFAM" id="SSF49785">
    <property type="entry name" value="Galactose-binding domain-like"/>
    <property type="match status" value="1"/>
</dbReference>
<dbReference type="Gene3D" id="2.60.120.260">
    <property type="entry name" value="Galactose-binding domain-like"/>
    <property type="match status" value="1"/>
</dbReference>
<evidence type="ECO:0000259" key="9">
    <source>
        <dbReference type="Pfam" id="PF17997"/>
    </source>
</evidence>
<dbReference type="Pfam" id="PF17997">
    <property type="entry name" value="Cry1Ac_D5"/>
    <property type="match status" value="2"/>
</dbReference>
<evidence type="ECO:0000256" key="5">
    <source>
        <dbReference type="ARBA" id="ARBA00029653"/>
    </source>
</evidence>
<dbReference type="InterPro" id="IPR036399">
    <property type="entry name" value="Pest_cryst_cen_dom_sf"/>
</dbReference>
<dbReference type="InterPro" id="IPR041587">
    <property type="entry name" value="Cry_V"/>
</dbReference>
<dbReference type="Gene3D" id="1.20.190.10">
    <property type="entry name" value="Pesticidal crystal protein, N-terminal domain"/>
    <property type="match status" value="1"/>
</dbReference>
<dbReference type="Pfam" id="PF00555">
    <property type="entry name" value="Endotoxin_M"/>
    <property type="match status" value="1"/>
</dbReference>
<feature type="domain" description="Pesticidal crystal protein Cry" evidence="9">
    <location>
        <begin position="751"/>
        <end position="887"/>
    </location>
</feature>
<dbReference type="Pfam" id="PF03945">
    <property type="entry name" value="Endotoxin_N"/>
    <property type="match status" value="1"/>
</dbReference>
<evidence type="ECO:0000259" key="6">
    <source>
        <dbReference type="Pfam" id="PF00555"/>
    </source>
</evidence>
<dbReference type="GO" id="GO:0030435">
    <property type="term" value="P:sporulation resulting in formation of a cellular spore"/>
    <property type="evidence" value="ECO:0007669"/>
    <property type="project" value="UniProtKB-KW"/>
</dbReference>
<organism evidence="11">
    <name type="scientific">Bacillus thuringiensis</name>
    <dbReference type="NCBI Taxonomy" id="1428"/>
    <lineage>
        <taxon>Bacteria</taxon>
        <taxon>Bacillati</taxon>
        <taxon>Bacillota</taxon>
        <taxon>Bacilli</taxon>
        <taxon>Bacillales</taxon>
        <taxon>Bacillaceae</taxon>
        <taxon>Bacillus</taxon>
        <taxon>Bacillus cereus group</taxon>
    </lineage>
</organism>
<feature type="domain" description="Pesticidal crystal protein" evidence="6">
    <location>
        <begin position="308"/>
        <end position="524"/>
    </location>
</feature>
<keyword evidence="3" id="KW-0749">Sporulation</keyword>
<dbReference type="SUPFAM" id="SSF56849">
    <property type="entry name" value="delta-Endotoxin (insectocide), N-terminal domain"/>
    <property type="match status" value="1"/>
</dbReference>
<dbReference type="GO" id="GO:0005102">
    <property type="term" value="F:signaling receptor binding"/>
    <property type="evidence" value="ECO:0007669"/>
    <property type="project" value="InterPro"/>
</dbReference>
<evidence type="ECO:0000313" key="11">
    <source>
        <dbReference type="EMBL" id="AGU13832.1"/>
    </source>
</evidence>
<dbReference type="SUPFAM" id="SSF51096">
    <property type="entry name" value="delta-Endotoxin (insectocide), middle domain"/>
    <property type="match status" value="1"/>
</dbReference>
<evidence type="ECO:0000259" key="7">
    <source>
        <dbReference type="Pfam" id="PF03944"/>
    </source>
</evidence>
<dbReference type="InterPro" id="IPR036716">
    <property type="entry name" value="Pest_crys_N_sf"/>
</dbReference>
<dbReference type="InterPro" id="IPR005639">
    <property type="entry name" value="Pest_crys_dom_I"/>
</dbReference>
<evidence type="ECO:0000259" key="8">
    <source>
        <dbReference type="Pfam" id="PF03945"/>
    </source>
</evidence>
<dbReference type="InterPro" id="IPR048645">
    <property type="entry name" value="Cry1Ac-like_dom-VII"/>
</dbReference>
<dbReference type="Gene3D" id="2.100.10.10">
    <property type="entry name" value="Pesticidal crystal protein, central domain"/>
    <property type="match status" value="1"/>
</dbReference>
<proteinExistence type="inferred from homology"/>
<accession>U5KRW5</accession>
<feature type="domain" description="Pesticidal crystal protein" evidence="7">
    <location>
        <begin position="534"/>
        <end position="671"/>
    </location>
</feature>
<dbReference type="GO" id="GO:0090729">
    <property type="term" value="F:toxin activity"/>
    <property type="evidence" value="ECO:0007669"/>
    <property type="project" value="UniProtKB-KW"/>
</dbReference>
<feature type="domain" description="Pesticidal crystal protein Cry" evidence="9">
    <location>
        <begin position="943"/>
        <end position="994"/>
    </location>
</feature>
<dbReference type="EMBL" id="KC156667">
    <property type="protein sequence ID" value="AGU13832.1"/>
    <property type="molecule type" value="Genomic_DNA"/>
</dbReference>
<evidence type="ECO:0000256" key="4">
    <source>
        <dbReference type="ARBA" id="ARBA00023026"/>
    </source>
</evidence>
<dbReference type="InterPro" id="IPR005638">
    <property type="entry name" value="Pest_crys_dom-III"/>
</dbReference>
<dbReference type="PANTHER" id="PTHR37003">
    <property type="entry name" value="ENDOTOXIN_N DOMAIN-CONTAINING PROTEIN-RELATED"/>
    <property type="match status" value="1"/>
</dbReference>